<dbReference type="GO" id="GO:0005524">
    <property type="term" value="F:ATP binding"/>
    <property type="evidence" value="ECO:0007669"/>
    <property type="project" value="UniProtKB-UniRule"/>
</dbReference>
<dbReference type="Gene3D" id="3.90.1580.10">
    <property type="entry name" value="paralog of FGE (formylglycine-generating enzyme)"/>
    <property type="match status" value="1"/>
</dbReference>
<dbReference type="SUPFAM" id="SSF56112">
    <property type="entry name" value="Protein kinase-like (PK-like)"/>
    <property type="match status" value="1"/>
</dbReference>
<comment type="caution">
    <text evidence="8">The sequence shown here is derived from an EMBL/GenBank/DDBJ whole genome shotgun (WGS) entry which is preliminary data.</text>
</comment>
<keyword evidence="1" id="KW-0808">Transferase</keyword>
<dbReference type="PROSITE" id="PS00107">
    <property type="entry name" value="PROTEIN_KINASE_ATP"/>
    <property type="match status" value="1"/>
</dbReference>
<dbReference type="CDD" id="cd14014">
    <property type="entry name" value="STKc_PknB_like"/>
    <property type="match status" value="1"/>
</dbReference>
<dbReference type="SUPFAM" id="SSF56436">
    <property type="entry name" value="C-type lectin-like"/>
    <property type="match status" value="1"/>
</dbReference>
<dbReference type="RefSeq" id="WP_180546493.1">
    <property type="nucleotide sequence ID" value="NZ_JACCJZ010000020.1"/>
</dbReference>
<dbReference type="InterPro" id="IPR017441">
    <property type="entry name" value="Protein_kinase_ATP_BS"/>
</dbReference>
<reference evidence="8 9" key="1">
    <citation type="submission" date="2020-07" db="EMBL/GenBank/DDBJ databases">
        <title>isolation of Luteimonas sp. SJ-16.</title>
        <authorList>
            <person name="Huang X.-X."/>
            <person name="Xu L."/>
            <person name="Sun J.-Q."/>
        </authorList>
    </citation>
    <scope>NUCLEOTIDE SEQUENCE [LARGE SCALE GENOMIC DNA]</scope>
    <source>
        <strain evidence="8 9">SJ-16</strain>
    </source>
</reference>
<feature type="compositionally biased region" description="Low complexity" evidence="6">
    <location>
        <begin position="121"/>
        <end position="135"/>
    </location>
</feature>
<name>A0A7Z0QT56_9GAMM</name>
<sequence>MKGDGYDVVELMTALRRGEVDLGAVLQALSARGVLPAAEYEAGVETLSRFRQELDETTLVQLRERLDAMRPTASGEAPSDADATIVMPLARRAPPADAAGEAADDATRVAPRAPAPRRSAESATGTGTGSATGTAGTEAGWAGIADAAIGEVASVGMLLKGRFLLERELGRGGMGVVYLARDERKVEAQDRDPYVAVKVLNDEFRRHPDSLVALQREARRSQRLAHDNIVRVYDFDKAGTIVYMTMEYIDGSDLRTLIRERAFDGMPLARARPLIEGMCWALKRAHAAGIVHSDFKPGNVMVTREGIPKVFDFGIARAGKAGVGASGEVTVFDAATLGALTPAYASLEMIQGADPTPTDDIYALGCVCFELLTGRHPFDKVSAEVALREGRVPPKVPGLTARQYRALCRAVAFRAGERTPRVEDLLEGLREVPARERLMPLVGYGTAAAILIGGAGFGASYWLHQRQLAAVIAGFSEADGAFTDETAAMRALAGLAAADRDALVLAENTRIEAFLLRRLDALWNPSEGRYDYAQAQQVFALRNDLRLFSPALDERARAIAVERDALLNQLDTELGTHIAAGRLFDAEGGAAGTMERIRAIDPASALLRHPGLELAYADAVTNAARAGRLDEAVESMRRAETVFPGSLRLQLAGVTLDAALERHAGGADAVARPRDADAARLLLAERIAQPATDARWRADVAAALSVLDEAPGLPGDAGLRAGLTRAIAHRAASATEPLDVARAAELVRFGLSMAPDDAALRRQDARLGGLQQSLEQRLSREAATAEAAARAESLRRAAAAGDLAKSRETLQQLRKVAPDDAFTRAAGPALVAEAHLAAATRAADTGDVARAAAIARAGADLLGERSDLRAARARYALAVDVEAATRTPPDAAAHAALLARLDEILRRDASGLATLEAQLRERGTLPEGGFAARLRALAPELQPSSGAPVAPRARPGRSGSTDAAQAAGSAATALVDPEDVLPPVPDGPDPCGRPGLEGRGRFCFDAIGDGRGPTFVVVPGLDGAAPYALSRSEITVGEFNAYCTATGRCRPLPSATAAAAALPATGVTLAQARGYARWLIHATGGWRYRLPTEAEWRHAARAGAGWRQAPDSNCVPPTADAGSAGGPVSARGRAANPWGLINMSGNVWEWTESGGSVAVHGGGFGSLWSECTVDARRADSGAAQADVGFRLVRELK</sequence>
<dbReference type="Pfam" id="PF00069">
    <property type="entry name" value="Pkinase"/>
    <property type="match status" value="1"/>
</dbReference>
<feature type="region of interest" description="Disordered" evidence="6">
    <location>
        <begin position="93"/>
        <end position="135"/>
    </location>
</feature>
<evidence type="ECO:0000313" key="8">
    <source>
        <dbReference type="EMBL" id="NYZ64303.1"/>
    </source>
</evidence>
<dbReference type="Gene3D" id="1.10.510.10">
    <property type="entry name" value="Transferase(Phosphotransferase) domain 1"/>
    <property type="match status" value="1"/>
</dbReference>
<feature type="compositionally biased region" description="Low complexity" evidence="6">
    <location>
        <begin position="958"/>
        <end position="972"/>
    </location>
</feature>
<dbReference type="EMBL" id="JACCJZ010000020">
    <property type="protein sequence ID" value="NYZ64303.1"/>
    <property type="molecule type" value="Genomic_DNA"/>
</dbReference>
<feature type="binding site" evidence="5">
    <location>
        <position position="198"/>
    </location>
    <ligand>
        <name>ATP</name>
        <dbReference type="ChEBI" id="CHEBI:30616"/>
    </ligand>
</feature>
<dbReference type="Proteomes" id="UP000589896">
    <property type="component" value="Unassembled WGS sequence"/>
</dbReference>
<dbReference type="PANTHER" id="PTHR43289:SF6">
    <property type="entry name" value="SERINE_THREONINE-PROTEIN KINASE NEKL-3"/>
    <property type="match status" value="1"/>
</dbReference>
<dbReference type="Gene3D" id="3.30.200.20">
    <property type="entry name" value="Phosphorylase Kinase, domain 1"/>
    <property type="match status" value="1"/>
</dbReference>
<dbReference type="Pfam" id="PF03781">
    <property type="entry name" value="FGE-sulfatase"/>
    <property type="match status" value="1"/>
</dbReference>
<gene>
    <name evidence="8" type="ORF">H0E82_16315</name>
</gene>
<keyword evidence="3 8" id="KW-0418">Kinase</keyword>
<dbReference type="InterPro" id="IPR042095">
    <property type="entry name" value="SUMF_sf"/>
</dbReference>
<dbReference type="InterPro" id="IPR011009">
    <property type="entry name" value="Kinase-like_dom_sf"/>
</dbReference>
<evidence type="ECO:0000256" key="4">
    <source>
        <dbReference type="ARBA" id="ARBA00022840"/>
    </source>
</evidence>
<evidence type="ECO:0000256" key="3">
    <source>
        <dbReference type="ARBA" id="ARBA00022777"/>
    </source>
</evidence>
<protein>
    <submittedName>
        <fullName evidence="8">Protein kinase</fullName>
    </submittedName>
</protein>
<dbReference type="AlphaFoldDB" id="A0A7Z0QT56"/>
<organism evidence="8 9">
    <name type="scientific">Luteimonas deserti</name>
    <dbReference type="NCBI Taxonomy" id="2752306"/>
    <lineage>
        <taxon>Bacteria</taxon>
        <taxon>Pseudomonadati</taxon>
        <taxon>Pseudomonadota</taxon>
        <taxon>Gammaproteobacteria</taxon>
        <taxon>Lysobacterales</taxon>
        <taxon>Lysobacteraceae</taxon>
        <taxon>Luteimonas</taxon>
    </lineage>
</organism>
<dbReference type="PROSITE" id="PS50011">
    <property type="entry name" value="PROTEIN_KINASE_DOM"/>
    <property type="match status" value="1"/>
</dbReference>
<dbReference type="InterPro" id="IPR016187">
    <property type="entry name" value="CTDL_fold"/>
</dbReference>
<keyword evidence="9" id="KW-1185">Reference proteome</keyword>
<keyword evidence="4 5" id="KW-0067">ATP-binding</keyword>
<feature type="region of interest" description="Disordered" evidence="6">
    <location>
        <begin position="941"/>
        <end position="972"/>
    </location>
</feature>
<evidence type="ECO:0000256" key="6">
    <source>
        <dbReference type="SAM" id="MobiDB-lite"/>
    </source>
</evidence>
<evidence type="ECO:0000259" key="7">
    <source>
        <dbReference type="PROSITE" id="PS50011"/>
    </source>
</evidence>
<feature type="domain" description="Protein kinase" evidence="7">
    <location>
        <begin position="163"/>
        <end position="442"/>
    </location>
</feature>
<proteinExistence type="predicted"/>
<evidence type="ECO:0000256" key="1">
    <source>
        <dbReference type="ARBA" id="ARBA00022679"/>
    </source>
</evidence>
<dbReference type="InterPro" id="IPR008271">
    <property type="entry name" value="Ser/Thr_kinase_AS"/>
</dbReference>
<evidence type="ECO:0000256" key="5">
    <source>
        <dbReference type="PROSITE-ProRule" id="PRU10141"/>
    </source>
</evidence>
<evidence type="ECO:0000256" key="2">
    <source>
        <dbReference type="ARBA" id="ARBA00022741"/>
    </source>
</evidence>
<dbReference type="PROSITE" id="PS00108">
    <property type="entry name" value="PROTEIN_KINASE_ST"/>
    <property type="match status" value="1"/>
</dbReference>
<dbReference type="GO" id="GO:0004674">
    <property type="term" value="F:protein serine/threonine kinase activity"/>
    <property type="evidence" value="ECO:0007669"/>
    <property type="project" value="TreeGrafter"/>
</dbReference>
<dbReference type="PANTHER" id="PTHR43289">
    <property type="entry name" value="MITOGEN-ACTIVATED PROTEIN KINASE KINASE KINASE 20-RELATED"/>
    <property type="match status" value="1"/>
</dbReference>
<dbReference type="InterPro" id="IPR005532">
    <property type="entry name" value="SUMF_dom"/>
</dbReference>
<keyword evidence="2 5" id="KW-0547">Nucleotide-binding</keyword>
<accession>A0A7Z0QT56</accession>
<dbReference type="InterPro" id="IPR000719">
    <property type="entry name" value="Prot_kinase_dom"/>
</dbReference>
<evidence type="ECO:0000313" key="9">
    <source>
        <dbReference type="Proteomes" id="UP000589896"/>
    </source>
</evidence>